<dbReference type="PANTHER" id="PTHR12884">
    <property type="entry name" value="60S RIBOSOMAL PROTEIN L29"/>
    <property type="match status" value="1"/>
</dbReference>
<dbReference type="Gene3D" id="6.10.140.1730">
    <property type="match status" value="1"/>
</dbReference>
<reference evidence="6" key="1">
    <citation type="journal article" date="2009" name="BMC Evol. Biol.">
        <title>Molecular phylogeny of beetle associated diplogastrid nematodes suggests host switching rather than nematode-beetle coevolution.</title>
        <authorList>
            <person name="Mayer W.E."/>
            <person name="Herrmann M."/>
            <person name="Sommer R.J."/>
        </authorList>
    </citation>
    <scope>NUCLEOTIDE SEQUENCE</scope>
    <source>
        <strain evidence="6">RS5443</strain>
    </source>
</reference>
<dbReference type="GO" id="GO:0003735">
    <property type="term" value="F:structural constituent of ribosome"/>
    <property type="evidence" value="ECO:0007669"/>
    <property type="project" value="UniProtKB-UniRule"/>
</dbReference>
<evidence type="ECO:0000256" key="3">
    <source>
        <dbReference type="ARBA" id="ARBA00023274"/>
    </source>
</evidence>
<dbReference type="EMBL" id="GQ422221">
    <property type="protein sequence ID" value="ACV20949.1"/>
    <property type="molecule type" value="mRNA"/>
</dbReference>
<evidence type="ECO:0000256" key="2">
    <source>
        <dbReference type="ARBA" id="ARBA00022980"/>
    </source>
</evidence>
<gene>
    <name evidence="6" type="primary">rpl-29</name>
</gene>
<dbReference type="InterPro" id="IPR002673">
    <property type="entry name" value="Ribosomal_eL29"/>
</dbReference>
<proteinExistence type="evidence at transcript level"/>
<feature type="region of interest" description="Disordered" evidence="5">
    <location>
        <begin position="1"/>
        <end position="35"/>
    </location>
</feature>
<organism evidence="6">
    <name type="scientific">Rhabditidoides sp. RS5443</name>
    <dbReference type="NCBI Taxonomy" id="669111"/>
    <lineage>
        <taxon>Eukaryota</taxon>
        <taxon>Metazoa</taxon>
        <taxon>Ecdysozoa</taxon>
        <taxon>Nematoda</taxon>
        <taxon>Chromadorea</taxon>
        <taxon>Rhabditida</taxon>
        <taxon>Rhabditina</taxon>
        <taxon>Diplogasteromorpha</taxon>
        <taxon>Diplogasteroidea</taxon>
        <taxon>Diplogasteridae</taxon>
        <taxon>Rhabditidoides</taxon>
    </lineage>
</organism>
<dbReference type="Pfam" id="PF01779">
    <property type="entry name" value="Ribosomal_L29e"/>
    <property type="match status" value="1"/>
</dbReference>
<evidence type="ECO:0000313" key="6">
    <source>
        <dbReference type="EMBL" id="ACV20949.1"/>
    </source>
</evidence>
<dbReference type="GO" id="GO:0022625">
    <property type="term" value="C:cytosolic large ribosomal subunit"/>
    <property type="evidence" value="ECO:0007669"/>
    <property type="project" value="TreeGrafter"/>
</dbReference>
<accession>C8CLS5</accession>
<evidence type="ECO:0000256" key="1">
    <source>
        <dbReference type="ARBA" id="ARBA00010247"/>
    </source>
</evidence>
<evidence type="ECO:0000256" key="5">
    <source>
        <dbReference type="SAM" id="MobiDB-lite"/>
    </source>
</evidence>
<comment type="similarity">
    <text evidence="1 4">Belongs to the eukaryotic ribosomal protein eL29 family.</text>
</comment>
<sequence>MAKSKNHTSHNQNRKDHRNGIKRPTKQRYMSMKGVDPKFLKNLRFAKKHNKKNGGAKESTA</sequence>
<protein>
    <recommendedName>
        <fullName evidence="4">60S ribosomal protein L29</fullName>
    </recommendedName>
</protein>
<dbReference type="AlphaFoldDB" id="C8CLS5"/>
<dbReference type="GO" id="GO:0002181">
    <property type="term" value="P:cytoplasmic translation"/>
    <property type="evidence" value="ECO:0007669"/>
    <property type="project" value="TreeGrafter"/>
</dbReference>
<dbReference type="PANTHER" id="PTHR12884:SF0">
    <property type="entry name" value="60S RIBOSOMAL PROTEIN L29"/>
    <property type="match status" value="1"/>
</dbReference>
<evidence type="ECO:0000256" key="4">
    <source>
        <dbReference type="RuleBase" id="RU364026"/>
    </source>
</evidence>
<keyword evidence="2 4" id="KW-0689">Ribosomal protein</keyword>
<name>C8CLS5_9BILA</name>
<feature type="compositionally biased region" description="Basic residues" evidence="5">
    <location>
        <begin position="15"/>
        <end position="26"/>
    </location>
</feature>
<keyword evidence="3 4" id="KW-0687">Ribonucleoprotein</keyword>